<dbReference type="RefSeq" id="WP_175561998.1">
    <property type="nucleotide sequence ID" value="NZ_FRFD01000004.1"/>
</dbReference>
<accession>A0A1M7Y3R3</accession>
<proteinExistence type="predicted"/>
<dbReference type="AlphaFoldDB" id="A0A1M7Y3R3"/>
<protein>
    <submittedName>
        <fullName evidence="1">Uncharacterized protein</fullName>
    </submittedName>
</protein>
<dbReference type="EMBL" id="FRFD01000004">
    <property type="protein sequence ID" value="SHO46870.1"/>
    <property type="molecule type" value="Genomic_DNA"/>
</dbReference>
<gene>
    <name evidence="1" type="ORF">SAMN02745217_01318</name>
</gene>
<evidence type="ECO:0000313" key="2">
    <source>
        <dbReference type="Proteomes" id="UP000184612"/>
    </source>
</evidence>
<name>A0A1M7Y3R3_9FIRM</name>
<organism evidence="1 2">
    <name type="scientific">Anaerocolumna xylanovorans DSM 12503</name>
    <dbReference type="NCBI Taxonomy" id="1121345"/>
    <lineage>
        <taxon>Bacteria</taxon>
        <taxon>Bacillati</taxon>
        <taxon>Bacillota</taxon>
        <taxon>Clostridia</taxon>
        <taxon>Lachnospirales</taxon>
        <taxon>Lachnospiraceae</taxon>
        <taxon>Anaerocolumna</taxon>
    </lineage>
</organism>
<dbReference type="Proteomes" id="UP000184612">
    <property type="component" value="Unassembled WGS sequence"/>
</dbReference>
<reference evidence="1 2" key="1">
    <citation type="submission" date="2016-12" db="EMBL/GenBank/DDBJ databases">
        <authorList>
            <person name="Song W.-J."/>
            <person name="Kurnit D.M."/>
        </authorList>
    </citation>
    <scope>NUCLEOTIDE SEQUENCE [LARGE SCALE GENOMIC DNA]</scope>
    <source>
        <strain evidence="1 2">DSM 12503</strain>
    </source>
</reference>
<sequence length="56" mass="6173">MDDSYNLNLSNTIAFAKELTIKAIENGLITASSDSKETAKSITDFYKKALETINND</sequence>
<keyword evidence="2" id="KW-1185">Reference proteome</keyword>
<evidence type="ECO:0000313" key="1">
    <source>
        <dbReference type="EMBL" id="SHO46870.1"/>
    </source>
</evidence>